<name>A0A914NZQ7_9BILA</name>
<dbReference type="AlphaFoldDB" id="A0A914NZQ7"/>
<dbReference type="Proteomes" id="UP000887578">
    <property type="component" value="Unplaced"/>
</dbReference>
<proteinExistence type="predicted"/>
<evidence type="ECO:0000313" key="2">
    <source>
        <dbReference type="WBParaSite" id="PDA_v2.g10984.t1"/>
    </source>
</evidence>
<evidence type="ECO:0000313" key="1">
    <source>
        <dbReference type="Proteomes" id="UP000887578"/>
    </source>
</evidence>
<dbReference type="WBParaSite" id="PDA_v2.g10984.t1">
    <property type="protein sequence ID" value="PDA_v2.g10984.t1"/>
    <property type="gene ID" value="PDA_v2.g10984"/>
</dbReference>
<sequence>MDKTFVMDFVVAKGILTEEEASRFYYTHGGFFSVRNNGKYISGVIMDDNVVLCVNASVHQCSTNFCRFINAKVDIPSTPCTLKKTHGIDWYLCLDNEGVLTFKHYEAVDQSDYLIAEMKSEREFSLTPNETTYFTSGFNYPKNVF</sequence>
<keyword evidence="1" id="KW-1185">Reference proteome</keyword>
<protein>
    <submittedName>
        <fullName evidence="2">Uncharacterized protein</fullName>
    </submittedName>
</protein>
<reference evidence="2" key="1">
    <citation type="submission" date="2022-11" db="UniProtKB">
        <authorList>
            <consortium name="WormBaseParasite"/>
        </authorList>
    </citation>
    <scope>IDENTIFICATION</scope>
</reference>
<accession>A0A914NZQ7</accession>
<organism evidence="1 2">
    <name type="scientific">Panagrolaimus davidi</name>
    <dbReference type="NCBI Taxonomy" id="227884"/>
    <lineage>
        <taxon>Eukaryota</taxon>
        <taxon>Metazoa</taxon>
        <taxon>Ecdysozoa</taxon>
        <taxon>Nematoda</taxon>
        <taxon>Chromadorea</taxon>
        <taxon>Rhabditida</taxon>
        <taxon>Tylenchina</taxon>
        <taxon>Panagrolaimomorpha</taxon>
        <taxon>Panagrolaimoidea</taxon>
        <taxon>Panagrolaimidae</taxon>
        <taxon>Panagrolaimus</taxon>
    </lineage>
</organism>